<proteinExistence type="inferred from homology"/>
<evidence type="ECO:0000313" key="6">
    <source>
        <dbReference type="Proteomes" id="UP000309133"/>
    </source>
</evidence>
<evidence type="ECO:0000256" key="2">
    <source>
        <dbReference type="ARBA" id="ARBA00022676"/>
    </source>
</evidence>
<keyword evidence="3 5" id="KW-0808">Transferase</keyword>
<dbReference type="Pfam" id="PF00535">
    <property type="entry name" value="Glycos_transf_2"/>
    <property type="match status" value="1"/>
</dbReference>
<dbReference type="EMBL" id="SSSM01000004">
    <property type="protein sequence ID" value="THG31101.1"/>
    <property type="molecule type" value="Genomic_DNA"/>
</dbReference>
<dbReference type="InterPro" id="IPR001173">
    <property type="entry name" value="Glyco_trans_2-like"/>
</dbReference>
<comment type="similarity">
    <text evidence="1">Belongs to the glycosyltransferase 2 family.</text>
</comment>
<dbReference type="Proteomes" id="UP000309133">
    <property type="component" value="Unassembled WGS sequence"/>
</dbReference>
<dbReference type="AlphaFoldDB" id="A0A4S4FLN7"/>
<sequence>MSVYAKDSADHLERALTSAVLDQSLYPDEVVLVQDGPVGVALERTIERFVASCPVPVHHLVMPENRGLAAALTLGLQSCSHDIVARMDADDIAMPHRFERQLAAFHDRRLDLLGTGMFEFAENGSGIVARRTPPVGERIDGFARFHDPFNHPTVVYRRSAVLRAGGYRPMGLMEDYWLFARMIMTKAAVDNLAEPLLMYRVDSGAYSRRGGLGQLRAELRLQRAFRHSGFTTSGQMARNIIVRGGYRLIPTAIRRALYRATLARKDDGVDRSSAEVGR</sequence>
<dbReference type="SUPFAM" id="SSF53448">
    <property type="entry name" value="Nucleotide-diphospho-sugar transferases"/>
    <property type="match status" value="1"/>
</dbReference>
<dbReference type="OrthoDB" id="7665907at2"/>
<dbReference type="PANTHER" id="PTHR43685:SF5">
    <property type="entry name" value="GLYCOSYLTRANSFERASE EPSE-RELATED"/>
    <property type="match status" value="1"/>
</dbReference>
<keyword evidence="6" id="KW-1185">Reference proteome</keyword>
<accession>A0A4S4FLN7</accession>
<organism evidence="5 6">
    <name type="scientific">Naasia lichenicola</name>
    <dbReference type="NCBI Taxonomy" id="2565933"/>
    <lineage>
        <taxon>Bacteria</taxon>
        <taxon>Bacillati</taxon>
        <taxon>Actinomycetota</taxon>
        <taxon>Actinomycetes</taxon>
        <taxon>Micrococcales</taxon>
        <taxon>Microbacteriaceae</taxon>
        <taxon>Naasia</taxon>
    </lineage>
</organism>
<dbReference type="InterPro" id="IPR029044">
    <property type="entry name" value="Nucleotide-diphossugar_trans"/>
</dbReference>
<evidence type="ECO:0000313" key="5">
    <source>
        <dbReference type="EMBL" id="THG31101.1"/>
    </source>
</evidence>
<feature type="domain" description="Glycosyltransferase 2-like" evidence="4">
    <location>
        <begin position="9"/>
        <end position="159"/>
    </location>
</feature>
<keyword evidence="2" id="KW-0328">Glycosyltransferase</keyword>
<dbReference type="PANTHER" id="PTHR43685">
    <property type="entry name" value="GLYCOSYLTRANSFERASE"/>
    <property type="match status" value="1"/>
</dbReference>
<protein>
    <submittedName>
        <fullName evidence="5">Glycosyltransferase</fullName>
    </submittedName>
</protein>
<dbReference type="InterPro" id="IPR050834">
    <property type="entry name" value="Glycosyltransf_2"/>
</dbReference>
<dbReference type="GO" id="GO:0016757">
    <property type="term" value="F:glycosyltransferase activity"/>
    <property type="evidence" value="ECO:0007669"/>
    <property type="project" value="UniProtKB-KW"/>
</dbReference>
<evidence type="ECO:0000256" key="3">
    <source>
        <dbReference type="ARBA" id="ARBA00022679"/>
    </source>
</evidence>
<reference evidence="5 6" key="1">
    <citation type="submission" date="2019-04" db="EMBL/GenBank/DDBJ databases">
        <authorList>
            <person name="Jiang L."/>
        </authorList>
    </citation>
    <scope>NUCLEOTIDE SEQUENCE [LARGE SCALE GENOMIC DNA]</scope>
    <source>
        <strain evidence="5 6">YIM 131853</strain>
    </source>
</reference>
<evidence type="ECO:0000259" key="4">
    <source>
        <dbReference type="Pfam" id="PF00535"/>
    </source>
</evidence>
<name>A0A4S4FLN7_9MICO</name>
<evidence type="ECO:0000256" key="1">
    <source>
        <dbReference type="ARBA" id="ARBA00006739"/>
    </source>
</evidence>
<dbReference type="Gene3D" id="3.90.550.10">
    <property type="entry name" value="Spore Coat Polysaccharide Biosynthesis Protein SpsA, Chain A"/>
    <property type="match status" value="1"/>
</dbReference>
<gene>
    <name evidence="5" type="ORF">E6C64_09365</name>
</gene>
<comment type="caution">
    <text evidence="5">The sequence shown here is derived from an EMBL/GenBank/DDBJ whole genome shotgun (WGS) entry which is preliminary data.</text>
</comment>